<feature type="transmembrane region" description="Helical" evidence="1">
    <location>
        <begin position="122"/>
        <end position="145"/>
    </location>
</feature>
<dbReference type="Gene3D" id="3.30.565.10">
    <property type="entry name" value="Histidine kinase-like ATPase, C-terminal domain"/>
    <property type="match status" value="1"/>
</dbReference>
<dbReference type="PANTHER" id="PTHR34220">
    <property type="entry name" value="SENSOR HISTIDINE KINASE YPDA"/>
    <property type="match status" value="1"/>
</dbReference>
<keyword evidence="1" id="KW-0472">Membrane</keyword>
<keyword evidence="1" id="KW-1133">Transmembrane helix</keyword>
<evidence type="ECO:0000313" key="4">
    <source>
        <dbReference type="Proteomes" id="UP000032568"/>
    </source>
</evidence>
<dbReference type="Pfam" id="PF06580">
    <property type="entry name" value="His_kinase"/>
    <property type="match status" value="1"/>
</dbReference>
<dbReference type="SUPFAM" id="SSF55874">
    <property type="entry name" value="ATPase domain of HSP90 chaperone/DNA topoisomerase II/histidine kinase"/>
    <property type="match status" value="1"/>
</dbReference>
<feature type="domain" description="Signal transduction histidine kinase internal region" evidence="2">
    <location>
        <begin position="171"/>
        <end position="250"/>
    </location>
</feature>
<keyword evidence="4" id="KW-1185">Reference proteome</keyword>
<gene>
    <name evidence="3" type="ORF">SG35_002905</name>
</gene>
<dbReference type="AlphaFoldDB" id="A0AAF0C4B9"/>
<feature type="transmembrane region" description="Helical" evidence="1">
    <location>
        <begin position="79"/>
        <end position="102"/>
    </location>
</feature>
<dbReference type="GO" id="GO:0000155">
    <property type="term" value="F:phosphorelay sensor kinase activity"/>
    <property type="evidence" value="ECO:0007669"/>
    <property type="project" value="InterPro"/>
</dbReference>
<proteinExistence type="predicted"/>
<dbReference type="InterPro" id="IPR036890">
    <property type="entry name" value="HATPase_C_sf"/>
</dbReference>
<keyword evidence="1" id="KW-0812">Transmembrane</keyword>
<feature type="transmembrane region" description="Helical" evidence="1">
    <location>
        <begin position="15"/>
        <end position="33"/>
    </location>
</feature>
<dbReference type="RefSeq" id="WP_053043320.1">
    <property type="nucleotide sequence ID" value="NZ_CP059735.1"/>
</dbReference>
<dbReference type="InterPro" id="IPR010559">
    <property type="entry name" value="Sig_transdc_His_kin_internal"/>
</dbReference>
<keyword evidence="3" id="KW-0808">Transferase</keyword>
<dbReference type="EMBL" id="CP059735">
    <property type="protein sequence ID" value="WDD99639.1"/>
    <property type="molecule type" value="Genomic_DNA"/>
</dbReference>
<dbReference type="InterPro" id="IPR050640">
    <property type="entry name" value="Bact_2-comp_sensor_kinase"/>
</dbReference>
<reference evidence="3 4" key="2">
    <citation type="journal article" date="2022" name="Mar. Drugs">
        <title>Bioassay-Guided Fractionation Leads to the Detection of Cholic Acid Generated by the Rare Thalassomonas sp.</title>
        <authorList>
            <person name="Pheiffer F."/>
            <person name="Schneider Y.K."/>
            <person name="Hansen E.H."/>
            <person name="Andersen J.H."/>
            <person name="Isaksson J."/>
            <person name="Busche T."/>
            <person name="R C."/>
            <person name="Kalinowski J."/>
            <person name="Zyl L.V."/>
            <person name="Trindade M."/>
        </authorList>
    </citation>
    <scope>NUCLEOTIDE SEQUENCE [LARGE SCALE GENOMIC DNA]</scope>
    <source>
        <strain evidence="3 4">A5K-106</strain>
    </source>
</reference>
<dbReference type="PANTHER" id="PTHR34220:SF9">
    <property type="entry name" value="SIGNAL TRANSDUCTION HISTIDINE KINASE INTERNAL REGION DOMAIN-CONTAINING PROTEIN"/>
    <property type="match status" value="1"/>
</dbReference>
<name>A0AAF0C4B9_9GAMM</name>
<evidence type="ECO:0000256" key="1">
    <source>
        <dbReference type="SAM" id="Phobius"/>
    </source>
</evidence>
<dbReference type="GO" id="GO:0016020">
    <property type="term" value="C:membrane"/>
    <property type="evidence" value="ECO:0007669"/>
    <property type="project" value="InterPro"/>
</dbReference>
<organism evidence="3 4">
    <name type="scientific">Thalassomonas actiniarum</name>
    <dbReference type="NCBI Taxonomy" id="485447"/>
    <lineage>
        <taxon>Bacteria</taxon>
        <taxon>Pseudomonadati</taxon>
        <taxon>Pseudomonadota</taxon>
        <taxon>Gammaproteobacteria</taxon>
        <taxon>Alteromonadales</taxon>
        <taxon>Colwelliaceae</taxon>
        <taxon>Thalassomonas</taxon>
    </lineage>
</organism>
<accession>A0AAF0C4B9</accession>
<dbReference type="KEGG" id="tact:SG35_002905"/>
<evidence type="ECO:0000313" key="3">
    <source>
        <dbReference type="EMBL" id="WDD99639.1"/>
    </source>
</evidence>
<feature type="transmembrane region" description="Helical" evidence="1">
    <location>
        <begin position="45"/>
        <end position="67"/>
    </location>
</feature>
<dbReference type="Proteomes" id="UP000032568">
    <property type="component" value="Chromosome"/>
</dbReference>
<reference evidence="3 4" key="1">
    <citation type="journal article" date="2015" name="Genome Announc.">
        <title>Draft Genome Sequences of Marine Isolates of Thalassomonas viridans and Thalassomonas actiniarum.</title>
        <authorList>
            <person name="Olonade I."/>
            <person name="van Zyl L.J."/>
            <person name="Trindade M."/>
        </authorList>
    </citation>
    <scope>NUCLEOTIDE SEQUENCE [LARGE SCALE GENOMIC DNA]</scope>
    <source>
        <strain evidence="3 4">A5K-106</strain>
    </source>
</reference>
<protein>
    <submittedName>
        <fullName evidence="3">Histidine kinase</fullName>
    </submittedName>
</protein>
<evidence type="ECO:0000259" key="2">
    <source>
        <dbReference type="Pfam" id="PF06580"/>
    </source>
</evidence>
<sequence>MNIFIKNLLPASRTFWLYHLSGCLLVVLSYFLMHSYYGNNVFNLTVMNLIGMCLFTPTALCFRRCYIKYRWQDFNTAKIISFVFIYSALAGLVVAVLLTLATKSFYLDLQLARVGPDKAVKVILSQLVFLAFTYQVIACGWGFIYNYTVASRRVQAALLKNLRLQNSLKDAQLSSLSNQLNPHFLFNSLNNIRFVIHENQQKADDMITNLSELLRYSLETSQHEKVGLQQELAIIEQFIDLESIQLEQRLNFKLNDDSRCGHYLVPPMTIHLLVENAIKHGIELLPEGGTLSLDINVLEQQLVCTVTNDKPLSYQVLKPGTQIGLDNIRQRLRLLYGDKASLEINNGETVFIAKMIIPREAGHESYCD</sequence>
<keyword evidence="3" id="KW-0418">Kinase</keyword>